<evidence type="ECO:0000313" key="2">
    <source>
        <dbReference type="Proteomes" id="UP000016933"/>
    </source>
</evidence>
<organism evidence="1 2">
    <name type="scientific">Dothistroma septosporum (strain NZE10 / CBS 128990)</name>
    <name type="common">Red band needle blight fungus</name>
    <name type="synonym">Mycosphaerella pini</name>
    <dbReference type="NCBI Taxonomy" id="675120"/>
    <lineage>
        <taxon>Eukaryota</taxon>
        <taxon>Fungi</taxon>
        <taxon>Dikarya</taxon>
        <taxon>Ascomycota</taxon>
        <taxon>Pezizomycotina</taxon>
        <taxon>Dothideomycetes</taxon>
        <taxon>Dothideomycetidae</taxon>
        <taxon>Mycosphaerellales</taxon>
        <taxon>Mycosphaerellaceae</taxon>
        <taxon>Dothistroma</taxon>
    </lineage>
</organism>
<protein>
    <submittedName>
        <fullName evidence="1">Uncharacterized protein</fullName>
    </submittedName>
</protein>
<gene>
    <name evidence="1" type="ORF">DOTSEDRAFT_71157</name>
</gene>
<dbReference type="Proteomes" id="UP000016933">
    <property type="component" value="Unassembled WGS sequence"/>
</dbReference>
<reference evidence="2" key="1">
    <citation type="journal article" date="2012" name="PLoS Genet.">
        <title>The genomes of the fungal plant pathogens Cladosporium fulvum and Dothistroma septosporum reveal adaptation to different hosts and lifestyles but also signatures of common ancestry.</title>
        <authorList>
            <person name="de Wit P.J.G.M."/>
            <person name="van der Burgt A."/>
            <person name="Oekmen B."/>
            <person name="Stergiopoulos I."/>
            <person name="Abd-Elsalam K.A."/>
            <person name="Aerts A.L."/>
            <person name="Bahkali A.H."/>
            <person name="Beenen H.G."/>
            <person name="Chettri P."/>
            <person name="Cox M.P."/>
            <person name="Datema E."/>
            <person name="de Vries R.P."/>
            <person name="Dhillon B."/>
            <person name="Ganley A.R."/>
            <person name="Griffiths S.A."/>
            <person name="Guo Y."/>
            <person name="Hamelin R.C."/>
            <person name="Henrissat B."/>
            <person name="Kabir M.S."/>
            <person name="Jashni M.K."/>
            <person name="Kema G."/>
            <person name="Klaubauf S."/>
            <person name="Lapidus A."/>
            <person name="Levasseur A."/>
            <person name="Lindquist E."/>
            <person name="Mehrabi R."/>
            <person name="Ohm R.A."/>
            <person name="Owen T.J."/>
            <person name="Salamov A."/>
            <person name="Schwelm A."/>
            <person name="Schijlen E."/>
            <person name="Sun H."/>
            <person name="van den Burg H.A."/>
            <person name="van Ham R.C.H.J."/>
            <person name="Zhang S."/>
            <person name="Goodwin S.B."/>
            <person name="Grigoriev I.V."/>
            <person name="Collemare J."/>
            <person name="Bradshaw R.E."/>
        </authorList>
    </citation>
    <scope>NUCLEOTIDE SEQUENCE [LARGE SCALE GENOMIC DNA]</scope>
    <source>
        <strain evidence="2">NZE10 / CBS 128990</strain>
    </source>
</reference>
<name>N1PSJ1_DOTSN</name>
<accession>N1PSJ1</accession>
<sequence length="87" mass="9570">MMPINGISATDYHPSNWRSRNWHSLLVHHTMGRLDLLKEADINYATLWSVEIAAGVILTQFDPERGNPGASSCMTEEITAGGNGCQI</sequence>
<keyword evidence="2" id="KW-1185">Reference proteome</keyword>
<dbReference type="EMBL" id="KB446538">
    <property type="protein sequence ID" value="EME45335.1"/>
    <property type="molecule type" value="Genomic_DNA"/>
</dbReference>
<reference evidence="1 2" key="2">
    <citation type="journal article" date="2012" name="PLoS Pathog.">
        <title>Diverse lifestyles and strategies of plant pathogenesis encoded in the genomes of eighteen Dothideomycetes fungi.</title>
        <authorList>
            <person name="Ohm R.A."/>
            <person name="Feau N."/>
            <person name="Henrissat B."/>
            <person name="Schoch C.L."/>
            <person name="Horwitz B.A."/>
            <person name="Barry K.W."/>
            <person name="Condon B.J."/>
            <person name="Copeland A.C."/>
            <person name="Dhillon B."/>
            <person name="Glaser F."/>
            <person name="Hesse C.N."/>
            <person name="Kosti I."/>
            <person name="LaButti K."/>
            <person name="Lindquist E.A."/>
            <person name="Lucas S."/>
            <person name="Salamov A.A."/>
            <person name="Bradshaw R.E."/>
            <person name="Ciuffetti L."/>
            <person name="Hamelin R.C."/>
            <person name="Kema G.H.J."/>
            <person name="Lawrence C."/>
            <person name="Scott J.A."/>
            <person name="Spatafora J.W."/>
            <person name="Turgeon B.G."/>
            <person name="de Wit P.J.G.M."/>
            <person name="Zhong S."/>
            <person name="Goodwin S.B."/>
            <person name="Grigoriev I.V."/>
        </authorList>
    </citation>
    <scope>NUCLEOTIDE SEQUENCE [LARGE SCALE GENOMIC DNA]</scope>
    <source>
        <strain evidence="2">NZE10 / CBS 128990</strain>
    </source>
</reference>
<evidence type="ECO:0000313" key="1">
    <source>
        <dbReference type="EMBL" id="EME45335.1"/>
    </source>
</evidence>
<proteinExistence type="predicted"/>
<dbReference type="AlphaFoldDB" id="N1PSJ1"/>
<dbReference type="HOGENOM" id="CLU_2483330_0_0_1"/>